<protein>
    <submittedName>
        <fullName evidence="2">Uncharacterized protein</fullName>
    </submittedName>
</protein>
<accession>A0ABR1EH90</accession>
<dbReference type="Proteomes" id="UP001303046">
    <property type="component" value="Unassembled WGS sequence"/>
</dbReference>
<evidence type="ECO:0000313" key="2">
    <source>
        <dbReference type="EMBL" id="KAK6762049.1"/>
    </source>
</evidence>
<feature type="compositionally biased region" description="Polar residues" evidence="1">
    <location>
        <begin position="45"/>
        <end position="60"/>
    </location>
</feature>
<feature type="region of interest" description="Disordered" evidence="1">
    <location>
        <begin position="86"/>
        <end position="106"/>
    </location>
</feature>
<name>A0ABR1EH90_NECAM</name>
<proteinExistence type="predicted"/>
<organism evidence="2 3">
    <name type="scientific">Necator americanus</name>
    <name type="common">Human hookworm</name>
    <dbReference type="NCBI Taxonomy" id="51031"/>
    <lineage>
        <taxon>Eukaryota</taxon>
        <taxon>Metazoa</taxon>
        <taxon>Ecdysozoa</taxon>
        <taxon>Nematoda</taxon>
        <taxon>Chromadorea</taxon>
        <taxon>Rhabditida</taxon>
        <taxon>Rhabditina</taxon>
        <taxon>Rhabditomorpha</taxon>
        <taxon>Strongyloidea</taxon>
        <taxon>Ancylostomatidae</taxon>
        <taxon>Bunostominae</taxon>
        <taxon>Necator</taxon>
    </lineage>
</organism>
<gene>
    <name evidence="2" type="primary">Necator_chrX.g23114</name>
    <name evidence="2" type="ORF">RB195_022951</name>
</gene>
<feature type="region of interest" description="Disordered" evidence="1">
    <location>
        <begin position="41"/>
        <end position="73"/>
    </location>
</feature>
<sequence length="305" mass="34499">MDLGDGLPISAEPGLTHDILVCMSFRPKTCNQVTGRCKGGGLESAPTNELHLSTLGGQTKESSDSEEKRQEGQVAGVIYATKMEKDYDVRRPRTDREEATPPTERRYDTGEELFLLICDSRGVGGVGVVVRASMAKNMDEQLTTRIGLPTSSYEEEEVEAFYGPGEVSRRRSYLVQVNKKKALEFIITIETIHGNPQFQKPSSQRWVWESHGGGYRNGSDHVIVSKRFCLTDVVVVPKFHTGSDYPFFKKNVFSHREEITQRIIDWELLNSFVGFREDTVMDNIDEECERLVEHVHDCTKKAKNF</sequence>
<feature type="compositionally biased region" description="Basic and acidic residues" evidence="1">
    <location>
        <begin position="61"/>
        <end position="71"/>
    </location>
</feature>
<evidence type="ECO:0000256" key="1">
    <source>
        <dbReference type="SAM" id="MobiDB-lite"/>
    </source>
</evidence>
<dbReference type="EMBL" id="JAVFWL010000006">
    <property type="protein sequence ID" value="KAK6762049.1"/>
    <property type="molecule type" value="Genomic_DNA"/>
</dbReference>
<comment type="caution">
    <text evidence="2">The sequence shown here is derived from an EMBL/GenBank/DDBJ whole genome shotgun (WGS) entry which is preliminary data.</text>
</comment>
<reference evidence="2 3" key="1">
    <citation type="submission" date="2023-08" db="EMBL/GenBank/DDBJ databases">
        <title>A Necator americanus chromosomal reference genome.</title>
        <authorList>
            <person name="Ilik V."/>
            <person name="Petrzelkova K.J."/>
            <person name="Pardy F."/>
            <person name="Fuh T."/>
            <person name="Niatou-Singa F.S."/>
            <person name="Gouil Q."/>
            <person name="Baker L."/>
            <person name="Ritchie M.E."/>
            <person name="Jex A.R."/>
            <person name="Gazzola D."/>
            <person name="Li H."/>
            <person name="Toshio Fujiwara R."/>
            <person name="Zhan B."/>
            <person name="Aroian R.V."/>
            <person name="Pafco B."/>
            <person name="Schwarz E.M."/>
        </authorList>
    </citation>
    <scope>NUCLEOTIDE SEQUENCE [LARGE SCALE GENOMIC DNA]</scope>
    <source>
        <strain evidence="2 3">Aroian</strain>
        <tissue evidence="2">Whole animal</tissue>
    </source>
</reference>
<keyword evidence="3" id="KW-1185">Reference proteome</keyword>
<evidence type="ECO:0000313" key="3">
    <source>
        <dbReference type="Proteomes" id="UP001303046"/>
    </source>
</evidence>